<dbReference type="InterPro" id="IPR050410">
    <property type="entry name" value="CCR4/nocturin_mRNA_transcr"/>
</dbReference>
<sequence>MSEIQVLVAGSNVAKLNPRRGNDTAPLVNTAQLVNGSNRNNGTISRTKSEYFSSMALAGADRDPSCISCTTFNILAPIYKRIDQKNQGLRESDFRAFWLARNQMILDWLLYESSSIICLQEFWVGNEELVQMYLERLGDAGYRSFKIARTNNRGDGLLTAINKQYLDVVDYRELLLNDFGDRVAQLLHV</sequence>
<dbReference type="Proteomes" id="UP001163823">
    <property type="component" value="Chromosome 7"/>
</dbReference>
<keyword evidence="1" id="KW-0255">Endonuclease</keyword>
<organism evidence="1 2">
    <name type="scientific">Quillaja saponaria</name>
    <name type="common">Soap bark tree</name>
    <dbReference type="NCBI Taxonomy" id="32244"/>
    <lineage>
        <taxon>Eukaryota</taxon>
        <taxon>Viridiplantae</taxon>
        <taxon>Streptophyta</taxon>
        <taxon>Embryophyta</taxon>
        <taxon>Tracheophyta</taxon>
        <taxon>Spermatophyta</taxon>
        <taxon>Magnoliopsida</taxon>
        <taxon>eudicotyledons</taxon>
        <taxon>Gunneridae</taxon>
        <taxon>Pentapetalae</taxon>
        <taxon>rosids</taxon>
        <taxon>fabids</taxon>
        <taxon>Fabales</taxon>
        <taxon>Quillajaceae</taxon>
        <taxon>Quillaja</taxon>
    </lineage>
</organism>
<evidence type="ECO:0000313" key="1">
    <source>
        <dbReference type="EMBL" id="KAJ7963389.1"/>
    </source>
</evidence>
<dbReference type="GO" id="GO:0000175">
    <property type="term" value="F:3'-5'-RNA exonuclease activity"/>
    <property type="evidence" value="ECO:0007669"/>
    <property type="project" value="TreeGrafter"/>
</dbReference>
<protein>
    <submittedName>
        <fullName evidence="1">Calcium-binding endonuclease/exonuclease/phosphatase family</fullName>
    </submittedName>
</protein>
<accession>A0AAD7PQG1</accession>
<dbReference type="SUPFAM" id="SSF56219">
    <property type="entry name" value="DNase I-like"/>
    <property type="match status" value="1"/>
</dbReference>
<proteinExistence type="predicted"/>
<dbReference type="GO" id="GO:0004519">
    <property type="term" value="F:endonuclease activity"/>
    <property type="evidence" value="ECO:0007669"/>
    <property type="project" value="UniProtKB-KW"/>
</dbReference>
<keyword evidence="2" id="KW-1185">Reference proteome</keyword>
<keyword evidence="1" id="KW-0540">Nuclease</keyword>
<dbReference type="Gene3D" id="3.60.10.10">
    <property type="entry name" value="Endonuclease/exonuclease/phosphatase"/>
    <property type="match status" value="1"/>
</dbReference>
<dbReference type="AlphaFoldDB" id="A0AAD7PQG1"/>
<dbReference type="PANTHER" id="PTHR12121:SF50">
    <property type="entry name" value="ENDONUCLEASE_EXONUCLEASE_PHOSPHATASE FAMILY PROTEIN"/>
    <property type="match status" value="1"/>
</dbReference>
<dbReference type="EMBL" id="JARAOO010000007">
    <property type="protein sequence ID" value="KAJ7963389.1"/>
    <property type="molecule type" value="Genomic_DNA"/>
</dbReference>
<gene>
    <name evidence="1" type="ORF">O6P43_018498</name>
</gene>
<evidence type="ECO:0000313" key="2">
    <source>
        <dbReference type="Proteomes" id="UP001163823"/>
    </source>
</evidence>
<dbReference type="InterPro" id="IPR036691">
    <property type="entry name" value="Endo/exonu/phosph_ase_sf"/>
</dbReference>
<keyword evidence="1" id="KW-0378">Hydrolase</keyword>
<reference evidence="1" key="1">
    <citation type="journal article" date="2023" name="Science">
        <title>Elucidation of the pathway for biosynthesis of saponin adjuvants from the soapbark tree.</title>
        <authorList>
            <person name="Reed J."/>
            <person name="Orme A."/>
            <person name="El-Demerdash A."/>
            <person name="Owen C."/>
            <person name="Martin L.B.B."/>
            <person name="Misra R.C."/>
            <person name="Kikuchi S."/>
            <person name="Rejzek M."/>
            <person name="Martin A.C."/>
            <person name="Harkess A."/>
            <person name="Leebens-Mack J."/>
            <person name="Louveau T."/>
            <person name="Stephenson M.J."/>
            <person name="Osbourn A."/>
        </authorList>
    </citation>
    <scope>NUCLEOTIDE SEQUENCE</scope>
    <source>
        <strain evidence="1">S10</strain>
    </source>
</reference>
<dbReference type="KEGG" id="qsa:O6P43_018498"/>
<dbReference type="PANTHER" id="PTHR12121">
    <property type="entry name" value="CARBON CATABOLITE REPRESSOR PROTEIN 4"/>
    <property type="match status" value="1"/>
</dbReference>
<comment type="caution">
    <text evidence="1">The sequence shown here is derived from an EMBL/GenBank/DDBJ whole genome shotgun (WGS) entry which is preliminary data.</text>
</comment>
<name>A0AAD7PQG1_QUISA</name>